<sequence>MVSSDNAIVAKYAPAFFFPHARLAVGRRRHWRSVGGARIRWAHLVGAFGMVAKMKGLSAGHREACNFEEEERFSHARRHMHQFLMSVFLLSFAATSTDAVMHDGFVLRAPHRVFSLPKLLGVPVGLILAVGTGWMAKLKLFAEREVGEATACSGDDGLRPADPQRVCGARAVRATQAGGCPERREWGQGMTMAGGLRSAAPGPATPVDRS</sequence>
<protein>
    <submittedName>
        <fullName evidence="2">Uncharacterized protein</fullName>
    </submittedName>
</protein>
<feature type="transmembrane region" description="Helical" evidence="1">
    <location>
        <begin position="83"/>
        <end position="101"/>
    </location>
</feature>
<accession>A0ABW3IVS5</accession>
<gene>
    <name evidence="2" type="ORF">ACFQ2S_19885</name>
</gene>
<keyword evidence="1" id="KW-0472">Membrane</keyword>
<name>A0ABW3IVS5_9RHOB</name>
<organism evidence="2 3">
    <name type="scientific">Tropicimonas aquimaris</name>
    <dbReference type="NCBI Taxonomy" id="914152"/>
    <lineage>
        <taxon>Bacteria</taxon>
        <taxon>Pseudomonadati</taxon>
        <taxon>Pseudomonadota</taxon>
        <taxon>Alphaproteobacteria</taxon>
        <taxon>Rhodobacterales</taxon>
        <taxon>Roseobacteraceae</taxon>
        <taxon>Tropicimonas</taxon>
    </lineage>
</organism>
<dbReference type="RefSeq" id="WP_386077196.1">
    <property type="nucleotide sequence ID" value="NZ_JBHTJT010000049.1"/>
</dbReference>
<dbReference type="EMBL" id="JBHTJT010000049">
    <property type="protein sequence ID" value="MFD0981899.1"/>
    <property type="molecule type" value="Genomic_DNA"/>
</dbReference>
<reference evidence="3" key="1">
    <citation type="journal article" date="2019" name="Int. J. Syst. Evol. Microbiol.">
        <title>The Global Catalogue of Microorganisms (GCM) 10K type strain sequencing project: providing services to taxonomists for standard genome sequencing and annotation.</title>
        <authorList>
            <consortium name="The Broad Institute Genomics Platform"/>
            <consortium name="The Broad Institute Genome Sequencing Center for Infectious Disease"/>
            <person name="Wu L."/>
            <person name="Ma J."/>
        </authorList>
    </citation>
    <scope>NUCLEOTIDE SEQUENCE [LARGE SCALE GENOMIC DNA]</scope>
    <source>
        <strain evidence="3">CCUG 60524</strain>
    </source>
</reference>
<comment type="caution">
    <text evidence="2">The sequence shown here is derived from an EMBL/GenBank/DDBJ whole genome shotgun (WGS) entry which is preliminary data.</text>
</comment>
<evidence type="ECO:0000313" key="2">
    <source>
        <dbReference type="EMBL" id="MFD0981899.1"/>
    </source>
</evidence>
<keyword evidence="1" id="KW-1133">Transmembrane helix</keyword>
<evidence type="ECO:0000256" key="1">
    <source>
        <dbReference type="SAM" id="Phobius"/>
    </source>
</evidence>
<feature type="transmembrane region" description="Helical" evidence="1">
    <location>
        <begin position="113"/>
        <end position="136"/>
    </location>
</feature>
<dbReference type="Proteomes" id="UP001597108">
    <property type="component" value="Unassembled WGS sequence"/>
</dbReference>
<evidence type="ECO:0000313" key="3">
    <source>
        <dbReference type="Proteomes" id="UP001597108"/>
    </source>
</evidence>
<proteinExistence type="predicted"/>
<keyword evidence="1" id="KW-0812">Transmembrane</keyword>
<keyword evidence="3" id="KW-1185">Reference proteome</keyword>